<dbReference type="EMBL" id="BTRK01000001">
    <property type="protein sequence ID" value="GMR32804.1"/>
    <property type="molecule type" value="Genomic_DNA"/>
</dbReference>
<proteinExistence type="predicted"/>
<protein>
    <submittedName>
        <fullName evidence="1">Uncharacterized protein</fullName>
    </submittedName>
</protein>
<sequence length="120" mass="13330">APLLALLLRRCPSVSETARLLGTLHVAWSAHAEVGGTREGRLTVLHGNSCRQCLAGGLTRRLTRGSARERRRRSLLHDVHWRGCSCCSRIRVGKDWAAGVAGDAGSARRTERLQELRRRR</sequence>
<gene>
    <name evidence="1" type="ORF">PMAYCL1PPCAC_02999</name>
</gene>
<evidence type="ECO:0000313" key="2">
    <source>
        <dbReference type="Proteomes" id="UP001328107"/>
    </source>
</evidence>
<accession>A0AAN4Z471</accession>
<name>A0AAN4Z471_9BILA</name>
<dbReference type="AlphaFoldDB" id="A0AAN4Z471"/>
<keyword evidence="2" id="KW-1185">Reference proteome</keyword>
<dbReference type="Proteomes" id="UP001328107">
    <property type="component" value="Unassembled WGS sequence"/>
</dbReference>
<organism evidence="1 2">
    <name type="scientific">Pristionchus mayeri</name>
    <dbReference type="NCBI Taxonomy" id="1317129"/>
    <lineage>
        <taxon>Eukaryota</taxon>
        <taxon>Metazoa</taxon>
        <taxon>Ecdysozoa</taxon>
        <taxon>Nematoda</taxon>
        <taxon>Chromadorea</taxon>
        <taxon>Rhabditida</taxon>
        <taxon>Rhabditina</taxon>
        <taxon>Diplogasteromorpha</taxon>
        <taxon>Diplogasteroidea</taxon>
        <taxon>Neodiplogasteridae</taxon>
        <taxon>Pristionchus</taxon>
    </lineage>
</organism>
<comment type="caution">
    <text evidence="1">The sequence shown here is derived from an EMBL/GenBank/DDBJ whole genome shotgun (WGS) entry which is preliminary data.</text>
</comment>
<feature type="non-terminal residue" evidence="1">
    <location>
        <position position="120"/>
    </location>
</feature>
<reference evidence="2" key="1">
    <citation type="submission" date="2022-10" db="EMBL/GenBank/DDBJ databases">
        <title>Genome assembly of Pristionchus species.</title>
        <authorList>
            <person name="Yoshida K."/>
            <person name="Sommer R.J."/>
        </authorList>
    </citation>
    <scope>NUCLEOTIDE SEQUENCE [LARGE SCALE GENOMIC DNA]</scope>
    <source>
        <strain evidence="2">RS5460</strain>
    </source>
</reference>
<feature type="non-terminal residue" evidence="1">
    <location>
        <position position="1"/>
    </location>
</feature>
<evidence type="ECO:0000313" key="1">
    <source>
        <dbReference type="EMBL" id="GMR32804.1"/>
    </source>
</evidence>